<name>A0A4U0SJY6_9ACTN</name>
<comment type="caution">
    <text evidence="2">The sequence shown here is derived from an EMBL/GenBank/DDBJ whole genome shotgun (WGS) entry which is preliminary data.</text>
</comment>
<dbReference type="RefSeq" id="WP_136729408.1">
    <property type="nucleotide sequence ID" value="NZ_SUMC01000083.1"/>
</dbReference>
<evidence type="ECO:0000256" key="1">
    <source>
        <dbReference type="SAM" id="SignalP"/>
    </source>
</evidence>
<keyword evidence="1" id="KW-0732">Signal</keyword>
<feature type="signal peptide" evidence="1">
    <location>
        <begin position="1"/>
        <end position="31"/>
    </location>
</feature>
<dbReference type="AlphaFoldDB" id="A0A4U0SJY6"/>
<organism evidence="2 3">
    <name type="scientific">Actinacidiphila oryziradicis</name>
    <dbReference type="NCBI Taxonomy" id="2571141"/>
    <lineage>
        <taxon>Bacteria</taxon>
        <taxon>Bacillati</taxon>
        <taxon>Actinomycetota</taxon>
        <taxon>Actinomycetes</taxon>
        <taxon>Kitasatosporales</taxon>
        <taxon>Streptomycetaceae</taxon>
        <taxon>Actinacidiphila</taxon>
    </lineage>
</organism>
<protein>
    <submittedName>
        <fullName evidence="2">Uncharacterized protein</fullName>
    </submittedName>
</protein>
<evidence type="ECO:0000313" key="2">
    <source>
        <dbReference type="EMBL" id="TKA00595.1"/>
    </source>
</evidence>
<keyword evidence="3" id="KW-1185">Reference proteome</keyword>
<proteinExistence type="predicted"/>
<reference evidence="2 3" key="1">
    <citation type="submission" date="2019-04" db="EMBL/GenBank/DDBJ databases">
        <title>Streptomyces oryziradicis sp. nov., a novel actinomycete isolated from rhizosphere soil of rice (Oryza sativa L.).</title>
        <authorList>
            <person name="Li C."/>
        </authorList>
    </citation>
    <scope>NUCLEOTIDE SEQUENCE [LARGE SCALE GENOMIC DNA]</scope>
    <source>
        <strain evidence="2 3">NEAU-C40</strain>
    </source>
</reference>
<dbReference type="EMBL" id="SUMC01000083">
    <property type="protein sequence ID" value="TKA00595.1"/>
    <property type="molecule type" value="Genomic_DNA"/>
</dbReference>
<sequence>MLSRRNLLRATGATGAGLTLGAALPAGSALAAQSGIAGSGQHSYDALLKTSKETALWGWFPTSRPSVLTVKSGTVVKIDAINQSGTQSHFAPPLAHAQRMRVLHLSSLLKQPVTYCGGQSWGRLADVIVRLRGADYPLVTGLVASMGGRELFGTGRAG</sequence>
<feature type="chain" id="PRO_5020358450" evidence="1">
    <location>
        <begin position="32"/>
        <end position="158"/>
    </location>
</feature>
<evidence type="ECO:0000313" key="3">
    <source>
        <dbReference type="Proteomes" id="UP000305778"/>
    </source>
</evidence>
<dbReference type="InterPro" id="IPR006311">
    <property type="entry name" value="TAT_signal"/>
</dbReference>
<accession>A0A4U0SJY6</accession>
<dbReference type="Proteomes" id="UP000305778">
    <property type="component" value="Unassembled WGS sequence"/>
</dbReference>
<gene>
    <name evidence="2" type="ORF">FCI23_42470</name>
</gene>
<dbReference type="PROSITE" id="PS51318">
    <property type="entry name" value="TAT"/>
    <property type="match status" value="1"/>
</dbReference>